<comment type="caution">
    <text evidence="2">The sequence shown here is derived from an EMBL/GenBank/DDBJ whole genome shotgun (WGS) entry which is preliminary data.</text>
</comment>
<dbReference type="GeneID" id="70188976"/>
<evidence type="ECO:0000313" key="3">
    <source>
        <dbReference type="Proteomes" id="UP000756346"/>
    </source>
</evidence>
<feature type="compositionally biased region" description="Basic and acidic residues" evidence="1">
    <location>
        <begin position="171"/>
        <end position="191"/>
    </location>
</feature>
<feature type="region of interest" description="Disordered" evidence="1">
    <location>
        <begin position="167"/>
        <end position="221"/>
    </location>
</feature>
<organism evidence="2 3">
    <name type="scientific">Microdochium trichocladiopsis</name>
    <dbReference type="NCBI Taxonomy" id="1682393"/>
    <lineage>
        <taxon>Eukaryota</taxon>
        <taxon>Fungi</taxon>
        <taxon>Dikarya</taxon>
        <taxon>Ascomycota</taxon>
        <taxon>Pezizomycotina</taxon>
        <taxon>Sordariomycetes</taxon>
        <taxon>Xylariomycetidae</taxon>
        <taxon>Xylariales</taxon>
        <taxon>Microdochiaceae</taxon>
        <taxon>Microdochium</taxon>
    </lineage>
</organism>
<name>A0A9P9BNE1_9PEZI</name>
<dbReference type="OrthoDB" id="5275938at2759"/>
<sequence length="470" mass="52250">MDPGATLQHEDIPAVAPGWIGDDPESSPSVVDDAPEHPPLENRAKPEPSLQFPVENEQTHEPIPHETHIIDPRGDLWVLVHGSGSCGAPTPFKFRVCSRALARTSSTFEKMLYGGFAESRQGASADNQQDWEIKLPDAPLAMKQLFEIMHCRFVALEKPGIVLDNQTGEIEANRDDSTENGVDRNEAHDHANGTSSANDNEEPSSDVANGDESSRPGNASSAPCTVLRQLYDLVVVADYYDCIACLRPWVSYWFKGLDPHETDEGDLMRRAWIYYILGHRDRYEQAVHQLAMEFPPEDSENGDRVPPSVLPPGFLEAIARLQRRTIQALLDKIRHTADILLQARATPLGLCKGFAMSKAGGENTQPAPKRDKLDCEARMLGHLQRELNSAGLWPVPAAEHIIVSPRVLFQMIQKLSNKRKVTVLNASHRDCVLDLGPEGGFDSYKYRSTDEEVVQMTRNRMVVGLVLEED</sequence>
<dbReference type="EMBL" id="JAGTJQ010000010">
    <property type="protein sequence ID" value="KAH7020788.1"/>
    <property type="molecule type" value="Genomic_DNA"/>
</dbReference>
<evidence type="ECO:0000313" key="2">
    <source>
        <dbReference type="EMBL" id="KAH7020788.1"/>
    </source>
</evidence>
<feature type="region of interest" description="Disordered" evidence="1">
    <location>
        <begin position="1"/>
        <end position="47"/>
    </location>
</feature>
<keyword evidence="3" id="KW-1185">Reference proteome</keyword>
<dbReference type="AlphaFoldDB" id="A0A9P9BNE1"/>
<evidence type="ECO:0000256" key="1">
    <source>
        <dbReference type="SAM" id="MobiDB-lite"/>
    </source>
</evidence>
<dbReference type="Proteomes" id="UP000756346">
    <property type="component" value="Unassembled WGS sequence"/>
</dbReference>
<gene>
    <name evidence="2" type="ORF">B0I36DRAFT_367273</name>
</gene>
<proteinExistence type="predicted"/>
<protein>
    <recommendedName>
        <fullName evidence="4">BTB domain-containing protein</fullName>
    </recommendedName>
</protein>
<dbReference type="RefSeq" id="XP_046006989.1">
    <property type="nucleotide sequence ID" value="XM_046159430.1"/>
</dbReference>
<accession>A0A9P9BNE1</accession>
<evidence type="ECO:0008006" key="4">
    <source>
        <dbReference type="Google" id="ProtNLM"/>
    </source>
</evidence>
<feature type="compositionally biased region" description="Basic and acidic residues" evidence="1">
    <location>
        <begin position="34"/>
        <end position="46"/>
    </location>
</feature>
<reference evidence="2" key="1">
    <citation type="journal article" date="2021" name="Nat. Commun.">
        <title>Genetic determinants of endophytism in the Arabidopsis root mycobiome.</title>
        <authorList>
            <person name="Mesny F."/>
            <person name="Miyauchi S."/>
            <person name="Thiergart T."/>
            <person name="Pickel B."/>
            <person name="Atanasova L."/>
            <person name="Karlsson M."/>
            <person name="Huettel B."/>
            <person name="Barry K.W."/>
            <person name="Haridas S."/>
            <person name="Chen C."/>
            <person name="Bauer D."/>
            <person name="Andreopoulos W."/>
            <person name="Pangilinan J."/>
            <person name="LaButti K."/>
            <person name="Riley R."/>
            <person name="Lipzen A."/>
            <person name="Clum A."/>
            <person name="Drula E."/>
            <person name="Henrissat B."/>
            <person name="Kohler A."/>
            <person name="Grigoriev I.V."/>
            <person name="Martin F.M."/>
            <person name="Hacquard S."/>
        </authorList>
    </citation>
    <scope>NUCLEOTIDE SEQUENCE</scope>
    <source>
        <strain evidence="2">MPI-CAGE-CH-0230</strain>
    </source>
</reference>